<dbReference type="InterPro" id="IPR024478">
    <property type="entry name" value="HlyB_4HB_MCP"/>
</dbReference>
<dbReference type="SMART" id="SM00304">
    <property type="entry name" value="HAMP"/>
    <property type="match status" value="1"/>
</dbReference>
<name>A0A0K1PLQ4_9BACT</name>
<dbReference type="GO" id="GO:0005886">
    <property type="term" value="C:plasma membrane"/>
    <property type="evidence" value="ECO:0007669"/>
    <property type="project" value="TreeGrafter"/>
</dbReference>
<dbReference type="PANTHER" id="PTHR43531">
    <property type="entry name" value="PROTEIN ICFG"/>
    <property type="match status" value="1"/>
</dbReference>
<keyword evidence="9" id="KW-0675">Receptor</keyword>
<gene>
    <name evidence="9" type="ORF">AKJ09_00708</name>
</gene>
<keyword evidence="2" id="KW-0488">Methylation</keyword>
<dbReference type="STRING" id="1391654.AKJ09_00708"/>
<keyword evidence="6" id="KW-0472">Membrane</keyword>
<protein>
    <submittedName>
        <fullName evidence="9">Methyl-accepting chemotaxis protein I (Serine chemoreceptor protein)</fullName>
    </submittedName>
</protein>
<feature type="domain" description="HAMP" evidence="8">
    <location>
        <begin position="211"/>
        <end position="263"/>
    </location>
</feature>
<proteinExistence type="inferred from homology"/>
<feature type="transmembrane region" description="Helical" evidence="6">
    <location>
        <begin position="190"/>
        <end position="210"/>
    </location>
</feature>
<dbReference type="Pfam" id="PF12729">
    <property type="entry name" value="4HB_MCP_1"/>
    <property type="match status" value="1"/>
</dbReference>
<dbReference type="OrthoDB" id="9763018at2"/>
<dbReference type="GO" id="GO:0004888">
    <property type="term" value="F:transmembrane signaling receptor activity"/>
    <property type="evidence" value="ECO:0007669"/>
    <property type="project" value="InterPro"/>
</dbReference>
<evidence type="ECO:0000256" key="2">
    <source>
        <dbReference type="ARBA" id="ARBA00022481"/>
    </source>
</evidence>
<dbReference type="CDD" id="cd06225">
    <property type="entry name" value="HAMP"/>
    <property type="match status" value="1"/>
</dbReference>
<dbReference type="EMBL" id="CP012333">
    <property type="protein sequence ID" value="AKU94044.1"/>
    <property type="molecule type" value="Genomic_DNA"/>
</dbReference>
<keyword evidence="4" id="KW-0807">Transducer</keyword>
<comment type="similarity">
    <text evidence="3">Belongs to the methyl-accepting chemotaxis (MCP) protein family.</text>
</comment>
<evidence type="ECO:0000313" key="9">
    <source>
        <dbReference type="EMBL" id="AKU94044.1"/>
    </source>
</evidence>
<dbReference type="InterPro" id="IPR004089">
    <property type="entry name" value="MCPsignal_dom"/>
</dbReference>
<dbReference type="RefSeq" id="WP_146645705.1">
    <property type="nucleotide sequence ID" value="NZ_CP012333.1"/>
</dbReference>
<sequence>MSWFDDRRTMTKMLLGFTPVVAMLCFMGWCGIASTADANGSMELLFRRDVYGIDTARKCDVVRLKIARTFRDGMVATDPSEKDAKVREVERLEAEERQLLDEVDKTLILPENRARMTELRKVLSDYIAVARDAIRAGSVDATKASALRALALQSGDRIGDLLDAIISAKTNLATKSFEESIARAARSRNIIFGITAAAMAVAAAIAWFIGKAIGSPLAKSVEALQKVAKGDLTAHVGIARKDELGEMASALNAAIDSMRSTLASVQEVSQEVSAAASQLAGSAEQISSGAQEQAASLEETAASLEEISSTVKQNADNAQHATQLASGARDAAERGGQVVESAVAAMSEITRSSKHIADIITTIDEIAFQTNLLALNAAVEAARAGEQGRGFSVVAAEVRTLAQRTAAAAKEIRGLIADSSAKVEAGTMQVNHSGETLGEIVRSVKRVTDMVAEIAAASREQNTGVEQVNTAVTQVDQVTQSNAAQTEELAATATALSEKSGELQRLVSGFDLGTGHSQSPRVAEARFVHKAEPARLPPPKPVRGRTNSAVFRKPALAPAKAANGYEEF</sequence>
<dbReference type="PRINTS" id="PR00260">
    <property type="entry name" value="CHEMTRNSDUCR"/>
</dbReference>
<dbReference type="Proteomes" id="UP000064967">
    <property type="component" value="Chromosome"/>
</dbReference>
<dbReference type="GO" id="GO:0007165">
    <property type="term" value="P:signal transduction"/>
    <property type="evidence" value="ECO:0007669"/>
    <property type="project" value="UniProtKB-KW"/>
</dbReference>
<dbReference type="InterPro" id="IPR051310">
    <property type="entry name" value="MCP_chemotaxis"/>
</dbReference>
<dbReference type="CDD" id="cd11386">
    <property type="entry name" value="MCP_signal"/>
    <property type="match status" value="1"/>
</dbReference>
<dbReference type="SUPFAM" id="SSF58104">
    <property type="entry name" value="Methyl-accepting chemotaxis protein (MCP) signaling domain"/>
    <property type="match status" value="1"/>
</dbReference>
<evidence type="ECO:0000256" key="6">
    <source>
        <dbReference type="SAM" id="Phobius"/>
    </source>
</evidence>
<dbReference type="Pfam" id="PF00015">
    <property type="entry name" value="MCPsignal"/>
    <property type="match status" value="1"/>
</dbReference>
<dbReference type="Pfam" id="PF00672">
    <property type="entry name" value="HAMP"/>
    <property type="match status" value="1"/>
</dbReference>
<comment type="subcellular location">
    <subcellularLocation>
        <location evidence="1">Membrane</location>
    </subcellularLocation>
</comment>
<evidence type="ECO:0000313" key="10">
    <source>
        <dbReference type="Proteomes" id="UP000064967"/>
    </source>
</evidence>
<dbReference type="InterPro" id="IPR003660">
    <property type="entry name" value="HAMP_dom"/>
</dbReference>
<dbReference type="PROSITE" id="PS50111">
    <property type="entry name" value="CHEMOTAXIS_TRANSDUC_2"/>
    <property type="match status" value="1"/>
</dbReference>
<keyword evidence="10" id="KW-1185">Reference proteome</keyword>
<organism evidence="9 10">
    <name type="scientific">Labilithrix luteola</name>
    <dbReference type="NCBI Taxonomy" id="1391654"/>
    <lineage>
        <taxon>Bacteria</taxon>
        <taxon>Pseudomonadati</taxon>
        <taxon>Myxococcota</taxon>
        <taxon>Polyangia</taxon>
        <taxon>Polyangiales</taxon>
        <taxon>Labilitrichaceae</taxon>
        <taxon>Labilithrix</taxon>
    </lineage>
</organism>
<evidence type="ECO:0000259" key="7">
    <source>
        <dbReference type="PROSITE" id="PS50111"/>
    </source>
</evidence>
<dbReference type="Gene3D" id="1.10.287.950">
    <property type="entry name" value="Methyl-accepting chemotaxis protein"/>
    <property type="match status" value="1"/>
</dbReference>
<evidence type="ECO:0000259" key="8">
    <source>
        <dbReference type="PROSITE" id="PS50885"/>
    </source>
</evidence>
<dbReference type="InterPro" id="IPR004090">
    <property type="entry name" value="Chemotax_Me-accpt_rcpt"/>
</dbReference>
<dbReference type="FunFam" id="1.10.287.950:FF:000001">
    <property type="entry name" value="Methyl-accepting chemotaxis sensory transducer"/>
    <property type="match status" value="1"/>
</dbReference>
<dbReference type="KEGG" id="llu:AKJ09_00708"/>
<evidence type="ECO:0000256" key="4">
    <source>
        <dbReference type="PROSITE-ProRule" id="PRU00284"/>
    </source>
</evidence>
<feature type="coiled-coil region" evidence="5">
    <location>
        <begin position="82"/>
        <end position="109"/>
    </location>
</feature>
<dbReference type="SMART" id="SM00283">
    <property type="entry name" value="MA"/>
    <property type="match status" value="1"/>
</dbReference>
<evidence type="ECO:0000256" key="5">
    <source>
        <dbReference type="SAM" id="Coils"/>
    </source>
</evidence>
<accession>A0A0K1PLQ4</accession>
<keyword evidence="5" id="KW-0175">Coiled coil</keyword>
<reference evidence="9 10" key="1">
    <citation type="submission" date="2015-08" db="EMBL/GenBank/DDBJ databases">
        <authorList>
            <person name="Babu N.S."/>
            <person name="Beckwith C.J."/>
            <person name="Beseler K.G."/>
            <person name="Brison A."/>
            <person name="Carone J.V."/>
            <person name="Caskin T.P."/>
            <person name="Diamond M."/>
            <person name="Durham M.E."/>
            <person name="Foxe J.M."/>
            <person name="Go M."/>
            <person name="Henderson B.A."/>
            <person name="Jones I.B."/>
            <person name="McGettigan J.A."/>
            <person name="Micheletti S.J."/>
            <person name="Nasrallah M.E."/>
            <person name="Ortiz D."/>
            <person name="Piller C.R."/>
            <person name="Privatt S.R."/>
            <person name="Schneider S.L."/>
            <person name="Sharp S."/>
            <person name="Smith T.C."/>
            <person name="Stanton J.D."/>
            <person name="Ullery H.E."/>
            <person name="Wilson R.J."/>
            <person name="Serrano M.G."/>
            <person name="Buck G."/>
            <person name="Lee V."/>
            <person name="Wang Y."/>
            <person name="Carvalho R."/>
            <person name="Voegtly L."/>
            <person name="Shi R."/>
            <person name="Duckworth R."/>
            <person name="Johnson A."/>
            <person name="Loviza R."/>
            <person name="Walstead R."/>
            <person name="Shah Z."/>
            <person name="Kiflezghi M."/>
            <person name="Wade K."/>
            <person name="Ball S.L."/>
            <person name="Bradley K.W."/>
            <person name="Asai D.J."/>
            <person name="Bowman C.A."/>
            <person name="Russell D.A."/>
            <person name="Pope W.H."/>
            <person name="Jacobs-Sera D."/>
            <person name="Hendrix R.W."/>
            <person name="Hatfull G.F."/>
        </authorList>
    </citation>
    <scope>NUCLEOTIDE SEQUENCE [LARGE SCALE GENOMIC DNA]</scope>
    <source>
        <strain evidence="9 10">DSM 27648</strain>
    </source>
</reference>
<keyword evidence="6" id="KW-0812">Transmembrane</keyword>
<evidence type="ECO:0000256" key="3">
    <source>
        <dbReference type="ARBA" id="ARBA00029447"/>
    </source>
</evidence>
<feature type="domain" description="Methyl-accepting transducer" evidence="7">
    <location>
        <begin position="268"/>
        <end position="497"/>
    </location>
</feature>
<dbReference type="PROSITE" id="PS50885">
    <property type="entry name" value="HAMP"/>
    <property type="match status" value="1"/>
</dbReference>
<dbReference type="GO" id="GO:0006935">
    <property type="term" value="P:chemotaxis"/>
    <property type="evidence" value="ECO:0007669"/>
    <property type="project" value="InterPro"/>
</dbReference>
<dbReference type="AlphaFoldDB" id="A0A0K1PLQ4"/>
<dbReference type="PANTHER" id="PTHR43531:SF14">
    <property type="entry name" value="METHYL-ACCEPTING CHEMOTAXIS PROTEIN I-RELATED"/>
    <property type="match status" value="1"/>
</dbReference>
<keyword evidence="6" id="KW-1133">Transmembrane helix</keyword>
<evidence type="ECO:0000256" key="1">
    <source>
        <dbReference type="ARBA" id="ARBA00004370"/>
    </source>
</evidence>